<dbReference type="GO" id="GO:0035438">
    <property type="term" value="F:cyclic-di-GMP binding"/>
    <property type="evidence" value="ECO:0007669"/>
    <property type="project" value="InterPro"/>
</dbReference>
<reference evidence="2" key="1">
    <citation type="submission" date="2012-11" db="EMBL/GenBank/DDBJ databases">
        <title>Dependencies among metagenomic species, viruses, plasmids and units of genetic variation.</title>
        <authorList>
            <person name="Nielsen H.B."/>
            <person name="Almeida M."/>
            <person name="Juncker A.S."/>
            <person name="Rasmussen S."/>
            <person name="Li J."/>
            <person name="Sunagawa S."/>
            <person name="Plichta D."/>
            <person name="Gautier L."/>
            <person name="Le Chatelier E."/>
            <person name="Peletier E."/>
            <person name="Bonde I."/>
            <person name="Nielsen T."/>
            <person name="Manichanh C."/>
            <person name="Arumugam M."/>
            <person name="Batto J."/>
            <person name="Santos M.B.Q.D."/>
            <person name="Blom N."/>
            <person name="Borruel N."/>
            <person name="Burgdorf K.S."/>
            <person name="Boumezbeur F."/>
            <person name="Casellas F."/>
            <person name="Dore J."/>
            <person name="Guarner F."/>
            <person name="Hansen T."/>
            <person name="Hildebrand F."/>
            <person name="Kaas R.S."/>
            <person name="Kennedy S."/>
            <person name="Kristiansen K."/>
            <person name="Kultima J.R."/>
            <person name="Leonard P."/>
            <person name="Levenez F."/>
            <person name="Lund O."/>
            <person name="Moumen B."/>
            <person name="Le Paslier D."/>
            <person name="Pons N."/>
            <person name="Pedersen O."/>
            <person name="Prifti E."/>
            <person name="Qin J."/>
            <person name="Raes J."/>
            <person name="Tap J."/>
            <person name="Tims S."/>
            <person name="Ussery D.W."/>
            <person name="Yamada T."/>
            <person name="MetaHit consortium"/>
            <person name="Renault P."/>
            <person name="Sicheritz-Ponten T."/>
            <person name="Bork P."/>
            <person name="Wang J."/>
            <person name="Brunak S."/>
            <person name="Ehrlich S.D."/>
        </authorList>
    </citation>
    <scope>NUCLEOTIDE SEQUENCE [LARGE SCALE GENOMIC DNA]</scope>
</reference>
<evidence type="ECO:0000259" key="1">
    <source>
        <dbReference type="Pfam" id="PF07238"/>
    </source>
</evidence>
<dbReference type="InterPro" id="IPR009875">
    <property type="entry name" value="PilZ_domain"/>
</dbReference>
<evidence type="ECO:0000313" key="3">
    <source>
        <dbReference type="Proteomes" id="UP000018175"/>
    </source>
</evidence>
<dbReference type="EMBL" id="CBBU010000078">
    <property type="protein sequence ID" value="CDA40577.1"/>
    <property type="molecule type" value="Genomic_DNA"/>
</dbReference>
<feature type="domain" description="PilZ" evidence="1">
    <location>
        <begin position="5"/>
        <end position="109"/>
    </location>
</feature>
<protein>
    <recommendedName>
        <fullName evidence="1">PilZ domain-containing protein</fullName>
    </recommendedName>
</protein>
<dbReference type="Pfam" id="PF07238">
    <property type="entry name" value="PilZ"/>
    <property type="match status" value="1"/>
</dbReference>
<dbReference type="Gene3D" id="2.40.10.220">
    <property type="entry name" value="predicted glycosyltransferase like domains"/>
    <property type="match status" value="1"/>
</dbReference>
<dbReference type="Proteomes" id="UP000018175">
    <property type="component" value="Unassembled WGS sequence"/>
</dbReference>
<accession>R6AHH4</accession>
<sequence length="120" mass="13815">MVKVERRQSRRTDVDVIISLKKLDESRISACSGETVDVNVINISKGGIAFKSDRKFELNTYYSTVITLDNKERIEAVVEIIRMENLGEAETTYGCRFVGISEEDQFRIEVYQLVYESNHN</sequence>
<name>R6AHH4_9FIRM</name>
<organism evidence="2 3">
    <name type="scientific">Lachnospira eligens CAG:72</name>
    <dbReference type="NCBI Taxonomy" id="1263077"/>
    <lineage>
        <taxon>Bacteria</taxon>
        <taxon>Bacillati</taxon>
        <taxon>Bacillota</taxon>
        <taxon>Clostridia</taxon>
        <taxon>Lachnospirales</taxon>
        <taxon>Lachnospiraceae</taxon>
        <taxon>Lachnospira</taxon>
    </lineage>
</organism>
<dbReference type="SUPFAM" id="SSF141371">
    <property type="entry name" value="PilZ domain-like"/>
    <property type="match status" value="1"/>
</dbReference>
<evidence type="ECO:0000313" key="2">
    <source>
        <dbReference type="EMBL" id="CDA40577.1"/>
    </source>
</evidence>
<dbReference type="AlphaFoldDB" id="R6AHH4"/>
<gene>
    <name evidence="2" type="ORF">BN765_02223</name>
</gene>
<proteinExistence type="predicted"/>
<comment type="caution">
    <text evidence="2">The sequence shown here is derived from an EMBL/GenBank/DDBJ whole genome shotgun (WGS) entry which is preliminary data.</text>
</comment>